<feature type="chain" id="PRO_5017831799" description="Secretion system C-terminal sorting domain-containing protein" evidence="1">
    <location>
        <begin position="37"/>
        <end position="2657"/>
    </location>
</feature>
<dbReference type="EMBL" id="QPMM01000013">
    <property type="protein sequence ID" value="RFS19489.1"/>
    <property type="molecule type" value="Genomic_DNA"/>
</dbReference>
<name>A0A3E1Y486_9BACT</name>
<evidence type="ECO:0000313" key="3">
    <source>
        <dbReference type="Proteomes" id="UP000260644"/>
    </source>
</evidence>
<organism evidence="2 3">
    <name type="scientific">Chitinophaga silvatica</name>
    <dbReference type="NCBI Taxonomy" id="2282649"/>
    <lineage>
        <taxon>Bacteria</taxon>
        <taxon>Pseudomonadati</taxon>
        <taxon>Bacteroidota</taxon>
        <taxon>Chitinophagia</taxon>
        <taxon>Chitinophagales</taxon>
        <taxon>Chitinophagaceae</taxon>
        <taxon>Chitinophaga</taxon>
    </lineage>
</organism>
<reference evidence="2 3" key="1">
    <citation type="submission" date="2018-07" db="EMBL/GenBank/DDBJ databases">
        <title>Chitinophaga K2CV101002-2 sp. nov., isolated from a monsoon evergreen broad-leaved forest soil.</title>
        <authorList>
            <person name="Lv Y."/>
        </authorList>
    </citation>
    <scope>NUCLEOTIDE SEQUENCE [LARGE SCALE GENOMIC DNA]</scope>
    <source>
        <strain evidence="2 3">GDMCC 1.1288</strain>
    </source>
</reference>
<evidence type="ECO:0000313" key="2">
    <source>
        <dbReference type="EMBL" id="RFS19489.1"/>
    </source>
</evidence>
<evidence type="ECO:0008006" key="4">
    <source>
        <dbReference type="Google" id="ProtNLM"/>
    </source>
</evidence>
<keyword evidence="3" id="KW-1185">Reference proteome</keyword>
<sequence>MKIFIPAIKFTVPLSNQLRRWLISFAIFLTPAFANAQTSWKGTTSSSWSVSANWTAGVPTAATDVTIGDANFTGPYSPSVDVRSRCRSLTISSGTLTVNRSLTVYGTLTISSGATLSHGKANLNLKGSFTNSGTYTATNTNAIVTFSGTTQSISGNTTSFNGLTIGAGSTTTINVNTSVVTALTVNGTLLPAENATPIVVSGAANTIVNPGGELNVKASTYSGNYNLSGTLTLAANSAVNYSATLVNQTISNTPTYSTLRISGTGTKTLGGNLNPLNATAANTGNIEVLAATLDLATFSANRGTTIAGGYLRVVNGALLRIGGTNTFPTNYATTVLPINSTVEYYGNAQTVTALQYGNLTLSSTSGAVVKTLPASTLTITGNLTLNQGTGSSVSTTLAATTNVYGNTIINSNTTLNGGSSNLNITGNLSNAGTLTGASGTITMLGDGATISGTGTNSFNNLVIQGDGITAAATTNITVAGNLSSVLPGTFTHSSGGVLTMSGSAKSISGTGFTFSNLTISGSVSSASNLTITDNLVVSGSLSSTGAVNMTGTTKTISGSGTIGFSTLSISGAVTTAVSYSVSTALNVYGTFSATAGTTTFTGTSVLNGTASLFNVTINGTSLQLATSANLGIAGTYTLTAGTLNTTTTTPNTVTFNSTGAQTIAANTFYNLIVAGGNTKTIGGAVTVNGDFTIASGTTVSAGSQTLTVQGNWNNNGTFTPGSSTVVFSGAGNSTITGTTTFNILTISKSADYIQVIMLSNVGVATVNMTTGTILTTVNTLTISNTRNGNGIILGNITRTNTFLLGSTYAFESPNTTISVTGLFLGSSITISTLPGAVSDFPSGSSINREYDVSASGLAVGLSVTLRFHYETNVLNGNAQNSLDVWRNTGSGWSDIGSSSSNSGQNYVEVSGLLTTGTGRYTLGAPLSVVRWNGSVSSDWNTAGNWTTTQGSPARPPGTSDVAEIGTAAFTNQPTINNTVNIKGVYFGSTQAATLTLGTSGSLTTAGNIAGSWSANATHTINVNNQNLTVNGILALSDGTSGHAIQLNVGSGSVTVAGDLVQSGSASIVFSGAGQLNLGGNYNYSAGTFTAGSSTVTYNGSGAQIVGGVNYNNLTVNSTSNNTGLALLNNTTIVNGNISVIGGTLNINGATTVAGNVTINNAATVNAGNIFLSVGGNWSSSGVSFAPGLSTLNFNGSSAQSINATTFNNVTINNTGSTVTLAGNLTINGNLSLSAGTLDVSNYTINRSLAGGTCSAASGTTLSIGGASNFPSNFTIYTLNSGSTTNYYSTTAQTINSLSYGTLQLNGSNKTLAGNIVVNGDLQINSTASLSPGTSTIDLYGNWTNNGTFTPGTGTVTLRGSSKTLTGNTTFNRLSVFGSYVVSGSNISYNSTLQVLASASYDNGSGATSVAGDLYNNGSYTASGTITFAGTNFQTLRLSNAITYNAAGTINFNGTVTPSILLGATPSWPAVNIANTAGINPGDAWNVQGAFSVAARATFNGGQLPHQFSNAVNNSGTIQSAGTLSFTPSSSQTVQLTGINSTGTLLFAGSAALNLSGTPTLATNIIIANSNAVAPAASYTINGNLQIYAGSVFSAGSNNYVVNGNLESNGTFNGGTSTVTMGSANGYLAGGDSTVFYNIVFNGTIAAVADFCVANNLTNNGSINTSIGIAVMTGSSNGNINGTASPFALAQLEVSKSAGISALLARTPVLSTNLDILSGVLDTQDSTITQDPTNGGTLVIKNNARLIIRGIQTLPTYNIYKLDTLSTVEYAGTIQTVAAVTPYGNLVISAAGNKTAPAALHILNNFTLSNGNFIQGAFVDTLEGSWTMTSGTYTYTGSTVLFSGLADQQVSSTGNFNNINVKKNSGQVVLNANTTVDGILTFTKSNIRTGSNIAIISASGSVTGAAQATGWVYGFLRKYISAGSNVTYNFEVGDSLNYTPLTTLFTSVGTAGNVTANTVTGVHPALATSGLNTSRKVNRYWTLTNNSLVYTTAAVTMNWVAADVDAGATTANFKVAEYNGTSWTLPTTVSPQPLSIQATGLTSFGDLAVGELAASFIWTGAVSTNWFVNGNWSTNSIPLISSNVIIPTGLTNYPLITTGTSLASNLTIQTGASVVVNGGSLQINGLITNTGTLDATNGTMIFSGAAPQTIAAATFLNNSILNLNVTNSTTVTIGGTLNISGILKVNTGTLATGNFLTLLSTASQTALIDGSGTGQVTGNVTVQRYVPSSFGYRYLSSPFQSATVSQFGTAVNLSASFPSFYSYNETLASAGWVNYTTTTNPLVPLQGYAAQLGANSTPITISITGVVNNQTITAPTLTNTNQPYTQGFNLIGNPYPSPIDWNATSGWSLTNIDNAIYYFNPGATDQYGGTYSSYIAGVSSDGIATNIIPAMQGFFIHVSNGTFPVTGSLSVNNAARINNLTPNFHREPQNIPLLRINTAYADDGLAPDPLVIYFDAAAKPDFEQGLDALKITNTDNSVPTYYSWSADHQRLSVGAWPEFPDSNTVIPLGLQLERKGFVTFNTVTLQRMPADLHIYLKDAVTNQYTTLQENEKYRVYMEPGKYDQRFSLVFKKTDTDNAPAESDFRAYSVGRNLYGFIEKLPNKKCTITVSNLLGQVLWQRDYVESGAQLLGSQYASGLYVVVFYVDGKKITRKVFISN</sequence>
<accession>A0A3E1Y486</accession>
<dbReference type="InterPro" id="IPR012332">
    <property type="entry name" value="Autotransporter_pectin_lyase_C"/>
</dbReference>
<evidence type="ECO:0000256" key="1">
    <source>
        <dbReference type="SAM" id="SignalP"/>
    </source>
</evidence>
<protein>
    <recommendedName>
        <fullName evidence="4">Secretion system C-terminal sorting domain-containing protein</fullName>
    </recommendedName>
</protein>
<gene>
    <name evidence="2" type="ORF">DVR12_22915</name>
</gene>
<dbReference type="Proteomes" id="UP000260644">
    <property type="component" value="Unassembled WGS sequence"/>
</dbReference>
<keyword evidence="1" id="KW-0732">Signal</keyword>
<feature type="signal peptide" evidence="1">
    <location>
        <begin position="1"/>
        <end position="36"/>
    </location>
</feature>
<comment type="caution">
    <text evidence="2">The sequence shown here is derived from an EMBL/GenBank/DDBJ whole genome shotgun (WGS) entry which is preliminary data.</text>
</comment>
<proteinExistence type="predicted"/>
<dbReference type="OrthoDB" id="101122at2"/>
<dbReference type="Gene3D" id="2.160.20.20">
    <property type="match status" value="1"/>
</dbReference>
<dbReference type="RefSeq" id="WP_116978143.1">
    <property type="nucleotide sequence ID" value="NZ_QPMM01000013.1"/>
</dbReference>